<protein>
    <submittedName>
        <fullName evidence="4">Integration host factor subunit beta</fullName>
    </submittedName>
</protein>
<dbReference type="InterPro" id="IPR010992">
    <property type="entry name" value="IHF-like_DNA-bd_dom_sf"/>
</dbReference>
<evidence type="ECO:0000256" key="3">
    <source>
        <dbReference type="RuleBase" id="RU003939"/>
    </source>
</evidence>
<dbReference type="SMART" id="SM00411">
    <property type="entry name" value="BHL"/>
    <property type="match status" value="1"/>
</dbReference>
<dbReference type="PANTHER" id="PTHR33175">
    <property type="entry name" value="DNA-BINDING PROTEIN HU"/>
    <property type="match status" value="1"/>
</dbReference>
<dbReference type="Gene3D" id="4.10.520.10">
    <property type="entry name" value="IHF-like DNA-binding proteins"/>
    <property type="match status" value="1"/>
</dbReference>
<name>A0A9D6Z0W4_9BACT</name>
<keyword evidence="2" id="KW-0238">DNA-binding</keyword>
<organism evidence="4 5">
    <name type="scientific">Desulfomonile tiedjei</name>
    <dbReference type="NCBI Taxonomy" id="2358"/>
    <lineage>
        <taxon>Bacteria</taxon>
        <taxon>Pseudomonadati</taxon>
        <taxon>Thermodesulfobacteriota</taxon>
        <taxon>Desulfomonilia</taxon>
        <taxon>Desulfomonilales</taxon>
        <taxon>Desulfomonilaceae</taxon>
        <taxon>Desulfomonile</taxon>
    </lineage>
</organism>
<dbReference type="PANTHER" id="PTHR33175:SF5">
    <property type="entry name" value="INTEGRATION HOST FACTOR SUBUNIT BETA"/>
    <property type="match status" value="1"/>
</dbReference>
<dbReference type="Proteomes" id="UP000807825">
    <property type="component" value="Unassembled WGS sequence"/>
</dbReference>
<dbReference type="GO" id="GO:0030527">
    <property type="term" value="F:structural constituent of chromatin"/>
    <property type="evidence" value="ECO:0007669"/>
    <property type="project" value="InterPro"/>
</dbReference>
<dbReference type="CDD" id="cd13836">
    <property type="entry name" value="IHF_B"/>
    <property type="match status" value="1"/>
</dbReference>
<dbReference type="Pfam" id="PF00216">
    <property type="entry name" value="Bac_DNA_binding"/>
    <property type="match status" value="1"/>
</dbReference>
<dbReference type="PRINTS" id="PR01727">
    <property type="entry name" value="DNABINDINGHU"/>
</dbReference>
<dbReference type="GO" id="GO:0003677">
    <property type="term" value="F:DNA binding"/>
    <property type="evidence" value="ECO:0007669"/>
    <property type="project" value="UniProtKB-KW"/>
</dbReference>
<evidence type="ECO:0000313" key="5">
    <source>
        <dbReference type="Proteomes" id="UP000807825"/>
    </source>
</evidence>
<gene>
    <name evidence="4" type="ORF">HY912_12860</name>
</gene>
<reference evidence="4" key="1">
    <citation type="submission" date="2020-07" db="EMBL/GenBank/DDBJ databases">
        <title>Huge and variable diversity of episymbiotic CPR bacteria and DPANN archaea in groundwater ecosystems.</title>
        <authorList>
            <person name="He C.Y."/>
            <person name="Keren R."/>
            <person name="Whittaker M."/>
            <person name="Farag I.F."/>
            <person name="Doudna J."/>
            <person name="Cate J.H.D."/>
            <person name="Banfield J.F."/>
        </authorList>
    </citation>
    <scope>NUCLEOTIDE SEQUENCE</scope>
    <source>
        <strain evidence="4">NC_groundwater_1664_Pr3_B-0.1um_52_9</strain>
    </source>
</reference>
<dbReference type="EMBL" id="JACRDE010000339">
    <property type="protein sequence ID" value="MBI5250378.1"/>
    <property type="molecule type" value="Genomic_DNA"/>
</dbReference>
<comment type="caution">
    <text evidence="4">The sequence shown here is derived from an EMBL/GenBank/DDBJ whole genome shotgun (WGS) entry which is preliminary data.</text>
</comment>
<proteinExistence type="inferred from homology"/>
<dbReference type="SUPFAM" id="SSF47729">
    <property type="entry name" value="IHF-like DNA-binding proteins"/>
    <property type="match status" value="1"/>
</dbReference>
<dbReference type="AlphaFoldDB" id="A0A9D6Z0W4"/>
<evidence type="ECO:0000313" key="4">
    <source>
        <dbReference type="EMBL" id="MBI5250378.1"/>
    </source>
</evidence>
<evidence type="ECO:0000256" key="1">
    <source>
        <dbReference type="ARBA" id="ARBA00010529"/>
    </source>
</evidence>
<accession>A0A9D6Z0W4</accession>
<comment type="similarity">
    <text evidence="1 3">Belongs to the bacterial histone-like protein family.</text>
</comment>
<dbReference type="InterPro" id="IPR000119">
    <property type="entry name" value="Hist_DNA-bd"/>
</dbReference>
<sequence length="96" mass="10842">MNKSDLSTVLAKELNIPLRKSEEIVDVVFGTMFNALAGHDRIEIRGFGSFEVREYHGYTGRNPKTGEKIVVDGKRLPFFKAGKELREKIDESETPS</sequence>
<dbReference type="GO" id="GO:0005829">
    <property type="term" value="C:cytosol"/>
    <property type="evidence" value="ECO:0007669"/>
    <property type="project" value="TreeGrafter"/>
</dbReference>
<evidence type="ECO:0000256" key="2">
    <source>
        <dbReference type="ARBA" id="ARBA00023125"/>
    </source>
</evidence>